<evidence type="ECO:0000313" key="2">
    <source>
        <dbReference type="WBParaSite" id="JU765_v2.g2041.t1"/>
    </source>
</evidence>
<name>A0AC34QYJ3_9BILA</name>
<protein>
    <submittedName>
        <fullName evidence="2">Uncharacterized protein</fullName>
    </submittedName>
</protein>
<sequence>MVPYVYLVSLAIENPNCSTILILPTEFQLLKTNKTLSEFSSNDFPDALEVFKKSSDSSEVKSGEILWFSTCFLPIAVISAIFLAILLIVLIVVAVKCVAMKKRGKYVLPIDEYHRTDSRPNNSKELPSQLQEKSSEITEKDPDPESSIISGNTSLTQQLTLEPSKSVEFANKK</sequence>
<dbReference type="WBParaSite" id="JU765_v2.g2041.t1">
    <property type="protein sequence ID" value="JU765_v2.g2041.t1"/>
    <property type="gene ID" value="JU765_v2.g2041"/>
</dbReference>
<proteinExistence type="predicted"/>
<dbReference type="Proteomes" id="UP000887576">
    <property type="component" value="Unplaced"/>
</dbReference>
<evidence type="ECO:0000313" key="1">
    <source>
        <dbReference type="Proteomes" id="UP000887576"/>
    </source>
</evidence>
<organism evidence="1 2">
    <name type="scientific">Panagrolaimus sp. JU765</name>
    <dbReference type="NCBI Taxonomy" id="591449"/>
    <lineage>
        <taxon>Eukaryota</taxon>
        <taxon>Metazoa</taxon>
        <taxon>Ecdysozoa</taxon>
        <taxon>Nematoda</taxon>
        <taxon>Chromadorea</taxon>
        <taxon>Rhabditida</taxon>
        <taxon>Tylenchina</taxon>
        <taxon>Panagrolaimomorpha</taxon>
        <taxon>Panagrolaimoidea</taxon>
        <taxon>Panagrolaimidae</taxon>
        <taxon>Panagrolaimus</taxon>
    </lineage>
</organism>
<accession>A0AC34QYJ3</accession>
<reference evidence="2" key="1">
    <citation type="submission" date="2022-11" db="UniProtKB">
        <authorList>
            <consortium name="WormBaseParasite"/>
        </authorList>
    </citation>
    <scope>IDENTIFICATION</scope>
</reference>